<protein>
    <submittedName>
        <fullName evidence="1">Uncharacterized protein</fullName>
    </submittedName>
</protein>
<comment type="caution">
    <text evidence="1">The sequence shown here is derived from an EMBL/GenBank/DDBJ whole genome shotgun (WGS) entry which is preliminary data.</text>
</comment>
<reference evidence="1 2" key="1">
    <citation type="journal article" date="2019" name="Mol. Ecol. Resour.">
        <title>Improving Illumina assemblies with Hi-C and long reads: an example with the North African dromedary.</title>
        <authorList>
            <person name="Elbers J.P."/>
            <person name="Rogers M.F."/>
            <person name="Perelman P.L."/>
            <person name="Proskuryakova A.A."/>
            <person name="Serdyukova N.A."/>
            <person name="Johnson W.E."/>
            <person name="Horin P."/>
            <person name="Corander J."/>
            <person name="Murphy D."/>
            <person name="Burger P.A."/>
        </authorList>
    </citation>
    <scope>NUCLEOTIDE SEQUENCE [LARGE SCALE GENOMIC DNA]</scope>
    <source>
        <strain evidence="1">Drom800</strain>
        <tissue evidence="1">Blood</tissue>
    </source>
</reference>
<gene>
    <name evidence="1" type="ORF">Cadr_000017191</name>
</gene>
<organism evidence="1 2">
    <name type="scientific">Camelus dromedarius</name>
    <name type="common">Dromedary</name>
    <name type="synonym">Arabian camel</name>
    <dbReference type="NCBI Taxonomy" id="9838"/>
    <lineage>
        <taxon>Eukaryota</taxon>
        <taxon>Metazoa</taxon>
        <taxon>Chordata</taxon>
        <taxon>Craniata</taxon>
        <taxon>Vertebrata</taxon>
        <taxon>Euteleostomi</taxon>
        <taxon>Mammalia</taxon>
        <taxon>Eutheria</taxon>
        <taxon>Laurasiatheria</taxon>
        <taxon>Artiodactyla</taxon>
        <taxon>Tylopoda</taxon>
        <taxon>Camelidae</taxon>
        <taxon>Camelus</taxon>
    </lineage>
</organism>
<sequence>MDPIGKHQAESLLCQWQRGYKDEIWELEAQRLMGPMQNCGSSGSIPIGSQMCTLIGVRVDDDQLMDHGHPGILTTGHNWE</sequence>
<dbReference type="AlphaFoldDB" id="A0A5N4DGJ8"/>
<accession>A0A5N4DGJ8</accession>
<keyword evidence="2" id="KW-1185">Reference proteome</keyword>
<name>A0A5N4DGJ8_CAMDR</name>
<dbReference type="EMBL" id="JWIN03000012">
    <property type="protein sequence ID" value="KAB1270034.1"/>
    <property type="molecule type" value="Genomic_DNA"/>
</dbReference>
<proteinExistence type="predicted"/>
<evidence type="ECO:0000313" key="2">
    <source>
        <dbReference type="Proteomes" id="UP000299084"/>
    </source>
</evidence>
<dbReference type="Proteomes" id="UP000299084">
    <property type="component" value="Unassembled WGS sequence"/>
</dbReference>
<evidence type="ECO:0000313" key="1">
    <source>
        <dbReference type="EMBL" id="KAB1270034.1"/>
    </source>
</evidence>